<dbReference type="Pfam" id="PF12708">
    <property type="entry name" value="Pect-lyase_RHGA_epim"/>
    <property type="match status" value="1"/>
</dbReference>
<proteinExistence type="predicted"/>
<dbReference type="EMBL" id="DVHE01000024">
    <property type="protein sequence ID" value="HIR50346.1"/>
    <property type="molecule type" value="Genomic_DNA"/>
</dbReference>
<gene>
    <name evidence="3" type="ORF">IAA53_03540</name>
</gene>
<evidence type="ECO:0000313" key="4">
    <source>
        <dbReference type="Proteomes" id="UP000824239"/>
    </source>
</evidence>
<dbReference type="Gene3D" id="2.160.20.10">
    <property type="entry name" value="Single-stranded right-handed beta-helix, Pectin lyase-like"/>
    <property type="match status" value="1"/>
</dbReference>
<comment type="caution">
    <text evidence="3">The sequence shown here is derived from an EMBL/GenBank/DDBJ whole genome shotgun (WGS) entry which is preliminary data.</text>
</comment>
<evidence type="ECO:0000259" key="2">
    <source>
        <dbReference type="Pfam" id="PF12708"/>
    </source>
</evidence>
<dbReference type="InterPro" id="IPR011050">
    <property type="entry name" value="Pectin_lyase_fold/virulence"/>
</dbReference>
<organism evidence="3 4">
    <name type="scientific">Candidatus Avoscillospira avicola</name>
    <dbReference type="NCBI Taxonomy" id="2840706"/>
    <lineage>
        <taxon>Bacteria</taxon>
        <taxon>Bacillati</taxon>
        <taxon>Bacillota</taxon>
        <taxon>Clostridia</taxon>
        <taxon>Eubacteriales</taxon>
        <taxon>Oscillospiraceae</taxon>
        <taxon>Oscillospiraceae incertae sedis</taxon>
        <taxon>Candidatus Avoscillospira</taxon>
    </lineage>
</organism>
<accession>A0A9D1IVB8</accession>
<dbReference type="InterPro" id="IPR024535">
    <property type="entry name" value="RHGA/B-epi-like_pectate_lyase"/>
</dbReference>
<sequence length="436" mass="45206">MKPIWIILLSCVVTCLVVFSALAVFGDKLLPQPTAAPVTEAEEPAEDTAGETPDTLVGYANVLDYGADATGSTDSTEAIQAAVNENRLVYFPAGTYRFERLRVTASVTLQGAGDNATILKTSNLTDNVITLTADGWHVRDMKFDATANRTGGAYLFSTANYASVENVAFTRQYIGIDLDGSWSVNLTNLSAFDGTPHEAAPGGAIIRLGNNAYTGPVNIRGLTAKPSSATLQPTSGIHLGYVDVVSISDALIIWHRKDVVVAPKTRQFAALVEITNSCFDTALHGVSIEPTGGGRVLRCGVSNTWFGAHSSDALTVDGADGTVTGLQFSNCMFLANAGNGVAVRGQGVDGLYFSNCFSGGNQGCGLTAADGAQEIVWDGGVLGACHELAGNVQYGYSVAEGCGVTLDGTDLEGNNLGQGQGPAVQKNMASASQSAA</sequence>
<feature type="domain" description="Rhamnogalacturonase A/B/Epimerase-like pectate lyase" evidence="2">
    <location>
        <begin position="60"/>
        <end position="127"/>
    </location>
</feature>
<dbReference type="AlphaFoldDB" id="A0A9D1IVB8"/>
<dbReference type="SUPFAM" id="SSF51126">
    <property type="entry name" value="Pectin lyase-like"/>
    <property type="match status" value="1"/>
</dbReference>
<dbReference type="Proteomes" id="UP000824239">
    <property type="component" value="Unassembled WGS sequence"/>
</dbReference>
<feature type="region of interest" description="Disordered" evidence="1">
    <location>
        <begin position="415"/>
        <end position="436"/>
    </location>
</feature>
<name>A0A9D1IVB8_9FIRM</name>
<dbReference type="InterPro" id="IPR012334">
    <property type="entry name" value="Pectin_lyas_fold"/>
</dbReference>
<feature type="compositionally biased region" description="Polar residues" evidence="1">
    <location>
        <begin position="427"/>
        <end position="436"/>
    </location>
</feature>
<reference evidence="3" key="2">
    <citation type="journal article" date="2021" name="PeerJ">
        <title>Extensive microbial diversity within the chicken gut microbiome revealed by metagenomics and culture.</title>
        <authorList>
            <person name="Gilroy R."/>
            <person name="Ravi A."/>
            <person name="Getino M."/>
            <person name="Pursley I."/>
            <person name="Horton D.L."/>
            <person name="Alikhan N.F."/>
            <person name="Baker D."/>
            <person name="Gharbi K."/>
            <person name="Hall N."/>
            <person name="Watson M."/>
            <person name="Adriaenssens E.M."/>
            <person name="Foster-Nyarko E."/>
            <person name="Jarju S."/>
            <person name="Secka A."/>
            <person name="Antonio M."/>
            <person name="Oren A."/>
            <person name="Chaudhuri R.R."/>
            <person name="La Ragione R."/>
            <person name="Hildebrand F."/>
            <person name="Pallen M.J."/>
        </authorList>
    </citation>
    <scope>NUCLEOTIDE SEQUENCE</scope>
    <source>
        <strain evidence="3">ChiBcec15-4380</strain>
    </source>
</reference>
<evidence type="ECO:0000256" key="1">
    <source>
        <dbReference type="SAM" id="MobiDB-lite"/>
    </source>
</evidence>
<reference evidence="3" key="1">
    <citation type="submission" date="2020-10" db="EMBL/GenBank/DDBJ databases">
        <authorList>
            <person name="Gilroy R."/>
        </authorList>
    </citation>
    <scope>NUCLEOTIDE SEQUENCE</scope>
    <source>
        <strain evidence="3">ChiBcec15-4380</strain>
    </source>
</reference>
<evidence type="ECO:0000313" key="3">
    <source>
        <dbReference type="EMBL" id="HIR50346.1"/>
    </source>
</evidence>
<protein>
    <recommendedName>
        <fullName evidence="2">Rhamnogalacturonase A/B/Epimerase-like pectate lyase domain-containing protein</fullName>
    </recommendedName>
</protein>